<dbReference type="GO" id="GO:0016709">
    <property type="term" value="F:oxidoreductase activity, acting on paired donors, with incorporation or reduction of molecular oxygen, NAD(P)H as one donor, and incorporation of one atom of oxygen"/>
    <property type="evidence" value="ECO:0007669"/>
    <property type="project" value="UniProtKB-ARBA"/>
</dbReference>
<accession>A0A401GPV9</accession>
<dbReference type="Gene3D" id="3.30.70.2450">
    <property type="match status" value="1"/>
</dbReference>
<name>A0A401GPV9_9APHY</name>
<dbReference type="InterPro" id="IPR050641">
    <property type="entry name" value="RIFMO-like"/>
</dbReference>
<dbReference type="Pfam" id="PF01494">
    <property type="entry name" value="FAD_binding_3"/>
    <property type="match status" value="1"/>
</dbReference>
<evidence type="ECO:0000256" key="3">
    <source>
        <dbReference type="ARBA" id="ARBA00022630"/>
    </source>
</evidence>
<dbReference type="GO" id="GO:0071949">
    <property type="term" value="F:FAD binding"/>
    <property type="evidence" value="ECO:0007669"/>
    <property type="project" value="InterPro"/>
</dbReference>
<dbReference type="Gene3D" id="3.50.50.60">
    <property type="entry name" value="FAD/NAD(P)-binding domain"/>
    <property type="match status" value="1"/>
</dbReference>
<dbReference type="PANTHER" id="PTHR43004">
    <property type="entry name" value="TRK SYSTEM POTASSIUM UPTAKE PROTEIN"/>
    <property type="match status" value="1"/>
</dbReference>
<evidence type="ECO:0000313" key="7">
    <source>
        <dbReference type="EMBL" id="GBE84189.1"/>
    </source>
</evidence>
<evidence type="ECO:0000256" key="4">
    <source>
        <dbReference type="ARBA" id="ARBA00022827"/>
    </source>
</evidence>
<dbReference type="PANTHER" id="PTHR43004:SF19">
    <property type="entry name" value="BINDING MONOOXYGENASE, PUTATIVE (JCVI)-RELATED"/>
    <property type="match status" value="1"/>
</dbReference>
<protein>
    <submittedName>
        <fullName evidence="7">Pentachlorophenol 4-monooxygenase</fullName>
    </submittedName>
</protein>
<dbReference type="GeneID" id="38781106"/>
<evidence type="ECO:0000256" key="5">
    <source>
        <dbReference type="ARBA" id="ARBA00023002"/>
    </source>
</evidence>
<gene>
    <name evidence="7" type="ORF">SCP_0601670</name>
</gene>
<evidence type="ECO:0000259" key="6">
    <source>
        <dbReference type="Pfam" id="PF01494"/>
    </source>
</evidence>
<dbReference type="Proteomes" id="UP000287166">
    <property type="component" value="Unassembled WGS sequence"/>
</dbReference>
<sequence>MSIVPVNGVLVAGAGPTGLIMAISLLKNSVPVRIIDKRSHFHGGARGTAIQPRSLELLAFLGIVDGVFDIATPALLLAIHGPDGRVSKTTKWHEDAEPSPSIPYPELASTSQAEFEKVLRKHLESLGGKVELGVEFVGIQQTADKVTARLQISRNGEIAEDQYDCKYVVAADGAKGRIRSQLGLTFIGETKESERMFVANVHASGVDRDHWHMWGNMSIASIGLKPLNPAPLFQVQALGRDLPAVLPKDTEGIQKLFNSISGVTDIKLEDAEWISEWRANIRMVNTFSVGRVFLAGDCAHCHSPAGGQGSNTAMQDSFNLAWKLALVYKRLASPALLATYSLERMPIAAELLDLTTALHAEVWDRHASALDATTPRTIQNAMFRPKRLLQLGINCRWSPIVLEERAGAGAGSEPASAYGQDSAYVRAGDRAPDATLLEDASAPGAPTSLFALLSVDRHTILVFAGTSTTSADLQSTVITLRVHEHSGVARVVAILPCVSSGFQSDGPMLVDTAGYARNAYGVQGEANTLVAIRPDGIIGAYALTVDGVSRYFTNLLA</sequence>
<keyword evidence="5" id="KW-0560">Oxidoreductase</keyword>
<dbReference type="AlphaFoldDB" id="A0A401GPV9"/>
<dbReference type="SUPFAM" id="SSF52833">
    <property type="entry name" value="Thioredoxin-like"/>
    <property type="match status" value="1"/>
</dbReference>
<comment type="cofactor">
    <cofactor evidence="1">
        <name>FAD</name>
        <dbReference type="ChEBI" id="CHEBI:57692"/>
    </cofactor>
</comment>
<evidence type="ECO:0000313" key="8">
    <source>
        <dbReference type="Proteomes" id="UP000287166"/>
    </source>
</evidence>
<keyword evidence="8" id="KW-1185">Reference proteome</keyword>
<keyword evidence="7" id="KW-0503">Monooxygenase</keyword>
<dbReference type="InterPro" id="IPR036188">
    <property type="entry name" value="FAD/NAD-bd_sf"/>
</dbReference>
<feature type="domain" description="FAD-binding" evidence="6">
    <location>
        <begin position="9"/>
        <end position="354"/>
    </location>
</feature>
<comment type="caution">
    <text evidence="7">The sequence shown here is derived from an EMBL/GenBank/DDBJ whole genome shotgun (WGS) entry which is preliminary data.</text>
</comment>
<dbReference type="STRING" id="139825.A0A401GPV9"/>
<dbReference type="Gene3D" id="3.40.30.120">
    <property type="match status" value="1"/>
</dbReference>
<keyword evidence="4" id="KW-0274">FAD</keyword>
<organism evidence="7 8">
    <name type="scientific">Sparassis crispa</name>
    <dbReference type="NCBI Taxonomy" id="139825"/>
    <lineage>
        <taxon>Eukaryota</taxon>
        <taxon>Fungi</taxon>
        <taxon>Dikarya</taxon>
        <taxon>Basidiomycota</taxon>
        <taxon>Agaricomycotina</taxon>
        <taxon>Agaricomycetes</taxon>
        <taxon>Polyporales</taxon>
        <taxon>Sparassidaceae</taxon>
        <taxon>Sparassis</taxon>
    </lineage>
</organism>
<reference evidence="7 8" key="1">
    <citation type="journal article" date="2018" name="Sci. Rep.">
        <title>Genome sequence of the cauliflower mushroom Sparassis crispa (Hanabiratake) and its association with beneficial usage.</title>
        <authorList>
            <person name="Kiyama R."/>
            <person name="Furutani Y."/>
            <person name="Kawaguchi K."/>
            <person name="Nakanishi T."/>
        </authorList>
    </citation>
    <scope>NUCLEOTIDE SEQUENCE [LARGE SCALE GENOMIC DNA]</scope>
</reference>
<comment type="similarity">
    <text evidence="2">Belongs to the PheA/TfdB FAD monooxygenase family.</text>
</comment>
<evidence type="ECO:0000256" key="1">
    <source>
        <dbReference type="ARBA" id="ARBA00001974"/>
    </source>
</evidence>
<dbReference type="InterPro" id="IPR002938">
    <property type="entry name" value="FAD-bd"/>
</dbReference>
<dbReference type="EMBL" id="BFAD01000006">
    <property type="protein sequence ID" value="GBE84189.1"/>
    <property type="molecule type" value="Genomic_DNA"/>
</dbReference>
<dbReference type="InterPro" id="IPR036249">
    <property type="entry name" value="Thioredoxin-like_sf"/>
</dbReference>
<dbReference type="OrthoDB" id="2690153at2759"/>
<dbReference type="PRINTS" id="PR00420">
    <property type="entry name" value="RNGMNOXGNASE"/>
</dbReference>
<proteinExistence type="inferred from homology"/>
<dbReference type="InParanoid" id="A0A401GPV9"/>
<keyword evidence="3" id="KW-0285">Flavoprotein</keyword>
<dbReference type="RefSeq" id="XP_027615102.1">
    <property type="nucleotide sequence ID" value="XM_027759301.1"/>
</dbReference>
<evidence type="ECO:0000256" key="2">
    <source>
        <dbReference type="ARBA" id="ARBA00007801"/>
    </source>
</evidence>
<dbReference type="SUPFAM" id="SSF51905">
    <property type="entry name" value="FAD/NAD(P)-binding domain"/>
    <property type="match status" value="1"/>
</dbReference>